<proteinExistence type="predicted"/>
<dbReference type="Pfam" id="PF13392">
    <property type="entry name" value="HNH_3"/>
    <property type="match status" value="1"/>
</dbReference>
<feature type="domain" description="HNH nuclease" evidence="1">
    <location>
        <begin position="46"/>
        <end position="87"/>
    </location>
</feature>
<dbReference type="InterPro" id="IPR044925">
    <property type="entry name" value="His-Me_finger_sf"/>
</dbReference>
<reference evidence="2" key="1">
    <citation type="submission" date="2020-04" db="EMBL/GenBank/DDBJ databases">
        <authorList>
            <person name="Chiriac C."/>
            <person name="Salcher M."/>
            <person name="Ghai R."/>
            <person name="Kavagutti S V."/>
        </authorList>
    </citation>
    <scope>NUCLEOTIDE SEQUENCE</scope>
</reference>
<name>A0A6J5NZG0_9CAUD</name>
<organism evidence="2">
    <name type="scientific">uncultured Caudovirales phage</name>
    <dbReference type="NCBI Taxonomy" id="2100421"/>
    <lineage>
        <taxon>Viruses</taxon>
        <taxon>Duplodnaviria</taxon>
        <taxon>Heunggongvirae</taxon>
        <taxon>Uroviricota</taxon>
        <taxon>Caudoviricetes</taxon>
        <taxon>Peduoviridae</taxon>
        <taxon>Maltschvirus</taxon>
        <taxon>Maltschvirus maltsch</taxon>
    </lineage>
</organism>
<sequence>MTRGHPGIIKEKHPCWKGGKIVDRDGYIQTWAPDHPWPRKGYLREHIRVMELAMGRRILPDECVHHKNHNRQNNNLDNLELMKRGKHSSEHRKEDFHKLQRDKLGRFTCGFIYA</sequence>
<dbReference type="EMBL" id="LR796759">
    <property type="protein sequence ID" value="CAB4164212.1"/>
    <property type="molecule type" value="Genomic_DNA"/>
</dbReference>
<evidence type="ECO:0000259" key="1">
    <source>
        <dbReference type="Pfam" id="PF13392"/>
    </source>
</evidence>
<accession>A0A6J5NZG0</accession>
<evidence type="ECO:0000313" key="2">
    <source>
        <dbReference type="EMBL" id="CAB4164212.1"/>
    </source>
</evidence>
<gene>
    <name evidence="2" type="ORF">UFOVP816_5</name>
</gene>
<dbReference type="Gene3D" id="3.90.75.20">
    <property type="match status" value="1"/>
</dbReference>
<dbReference type="InterPro" id="IPR003615">
    <property type="entry name" value="HNH_nuc"/>
</dbReference>
<protein>
    <submittedName>
        <fullName evidence="2">HNH nuclease</fullName>
    </submittedName>
</protein>
<dbReference type="SUPFAM" id="SSF54060">
    <property type="entry name" value="His-Me finger endonucleases"/>
    <property type="match status" value="1"/>
</dbReference>